<dbReference type="OrthoDB" id="881869at2"/>
<evidence type="ECO:0000313" key="2">
    <source>
        <dbReference type="Proteomes" id="UP000184782"/>
    </source>
</evidence>
<proteinExistence type="predicted"/>
<keyword evidence="2" id="KW-1185">Reference proteome</keyword>
<protein>
    <submittedName>
        <fullName evidence="1">Uncharacterized protein</fullName>
    </submittedName>
</protein>
<sequence length="71" mass="8388">MLNCFFNDIEKFDLENKKHLLSAVVDGIIQVLKIKKYCCALVLFHNTKTEHYYNTKPTAKLQWVLFICHTI</sequence>
<evidence type="ECO:0000313" key="1">
    <source>
        <dbReference type="EMBL" id="SIO01065.1"/>
    </source>
</evidence>
<dbReference type="STRING" id="59733.SAMN05421769_1764"/>
<reference evidence="2" key="1">
    <citation type="submission" date="2016-12" db="EMBL/GenBank/DDBJ databases">
        <authorList>
            <person name="Varghese N."/>
            <person name="Submissions S."/>
        </authorList>
    </citation>
    <scope>NUCLEOTIDE SEQUENCE [LARGE SCALE GENOMIC DNA]</scope>
    <source>
        <strain evidence="2">DSM 16779</strain>
    </source>
</reference>
<dbReference type="RefSeq" id="WP_074229879.1">
    <property type="nucleotide sequence ID" value="NZ_FSRQ01000001.1"/>
</dbReference>
<gene>
    <name evidence="1" type="ORF">SAMN05421769_1764</name>
</gene>
<organism evidence="1 2">
    <name type="scientific">Chryseobacterium scophthalmum</name>
    <dbReference type="NCBI Taxonomy" id="59733"/>
    <lineage>
        <taxon>Bacteria</taxon>
        <taxon>Pseudomonadati</taxon>
        <taxon>Bacteroidota</taxon>
        <taxon>Flavobacteriia</taxon>
        <taxon>Flavobacteriales</taxon>
        <taxon>Weeksellaceae</taxon>
        <taxon>Chryseobacterium group</taxon>
        <taxon>Chryseobacterium</taxon>
    </lineage>
</organism>
<dbReference type="Proteomes" id="UP000184782">
    <property type="component" value="Unassembled WGS sequence"/>
</dbReference>
<dbReference type="EMBL" id="FSRQ01000001">
    <property type="protein sequence ID" value="SIO01065.1"/>
    <property type="molecule type" value="Genomic_DNA"/>
</dbReference>
<name>A0A1N6G0I1_9FLAO</name>
<accession>A0A1N6G0I1</accession>
<dbReference type="AlphaFoldDB" id="A0A1N6G0I1"/>